<keyword evidence="3" id="KW-1185">Reference proteome</keyword>
<dbReference type="GO" id="GO:0008410">
    <property type="term" value="F:CoA-transferase activity"/>
    <property type="evidence" value="ECO:0007669"/>
    <property type="project" value="TreeGrafter"/>
</dbReference>
<proteinExistence type="predicted"/>
<organism evidence="2 3">
    <name type="scientific">Piscinibacter koreensis</name>
    <dbReference type="NCBI Taxonomy" id="2742824"/>
    <lineage>
        <taxon>Bacteria</taxon>
        <taxon>Pseudomonadati</taxon>
        <taxon>Pseudomonadota</taxon>
        <taxon>Betaproteobacteria</taxon>
        <taxon>Burkholderiales</taxon>
        <taxon>Sphaerotilaceae</taxon>
        <taxon>Piscinibacter</taxon>
    </lineage>
</organism>
<name>A0A7Y6TXV4_9BURK</name>
<reference evidence="2 3" key="1">
    <citation type="submission" date="2020-06" db="EMBL/GenBank/DDBJ databases">
        <title>Schlegella sp. ID0723 isolated from air conditioner.</title>
        <authorList>
            <person name="Kim D.Y."/>
            <person name="Kim D.-U."/>
        </authorList>
    </citation>
    <scope>NUCLEOTIDE SEQUENCE [LARGE SCALE GENOMIC DNA]</scope>
    <source>
        <strain evidence="2 3">ID0723</strain>
    </source>
</reference>
<dbReference type="RefSeq" id="WP_176070296.1">
    <property type="nucleotide sequence ID" value="NZ_JABWMJ010000008.1"/>
</dbReference>
<dbReference type="Gene3D" id="3.40.50.10540">
    <property type="entry name" value="Crotonobetainyl-coa:carnitine coa-transferase, domain 1"/>
    <property type="match status" value="1"/>
</dbReference>
<accession>A0A7Y6TXV4</accession>
<sequence length="412" mass="43803">MPEPTAPTPTAAGTPPPRALAGLRVLDLSRVLAGPLCAQMLADHGAAVIKVEPPEGDEARRIGPPLDERGECAYFAALNRGKRSIALDLSRADGRAVLGRLLDDADVLIENFLPGTMEKWGLGYETTLAARHPRLIYCNVSGFGADGPLGGLPGYDAVAQAISGLMSINGTPESGPVRLGVPVVDYLTGYNAMVGVLLALAARAHTGAGQRVEATLFDTGLALLLAPHASNWFYSGRIPQRMGSSHPNIVPYDCYAAADGPIFLGVVNNGQFARLCECVQRPDLASDPRFADPVRRREHRDVLRAELERTLARHPAAELCDTLMRRGVPAGVVNNVEQALTHPHALHREMVVQADGHRHIGVPVKLSATPGRVASLPPRLSEHADGILAELGLSTAERETLYREGTVAPPPA</sequence>
<dbReference type="PANTHER" id="PTHR48207:SF3">
    <property type="entry name" value="SUCCINATE--HYDROXYMETHYLGLUTARATE COA-TRANSFERASE"/>
    <property type="match status" value="1"/>
</dbReference>
<comment type="caution">
    <text evidence="2">The sequence shown here is derived from an EMBL/GenBank/DDBJ whole genome shotgun (WGS) entry which is preliminary data.</text>
</comment>
<evidence type="ECO:0000313" key="2">
    <source>
        <dbReference type="EMBL" id="NUZ07446.1"/>
    </source>
</evidence>
<dbReference type="Pfam" id="PF02515">
    <property type="entry name" value="CoA_transf_3"/>
    <property type="match status" value="1"/>
</dbReference>
<dbReference type="PANTHER" id="PTHR48207">
    <property type="entry name" value="SUCCINATE--HYDROXYMETHYLGLUTARATE COA-TRANSFERASE"/>
    <property type="match status" value="1"/>
</dbReference>
<gene>
    <name evidence="2" type="ORF">HQN59_16910</name>
</gene>
<dbReference type="InterPro" id="IPR023606">
    <property type="entry name" value="CoA-Trfase_III_dom_1_sf"/>
</dbReference>
<evidence type="ECO:0000256" key="1">
    <source>
        <dbReference type="ARBA" id="ARBA00022679"/>
    </source>
</evidence>
<dbReference type="InterPro" id="IPR050483">
    <property type="entry name" value="CoA-transferase_III_domain"/>
</dbReference>
<keyword evidence="1 2" id="KW-0808">Transferase</keyword>
<dbReference type="EMBL" id="JABWMJ010000008">
    <property type="protein sequence ID" value="NUZ07446.1"/>
    <property type="molecule type" value="Genomic_DNA"/>
</dbReference>
<dbReference type="Proteomes" id="UP000529637">
    <property type="component" value="Unassembled WGS sequence"/>
</dbReference>
<dbReference type="AlphaFoldDB" id="A0A7Y6TXV4"/>
<dbReference type="SUPFAM" id="SSF89796">
    <property type="entry name" value="CoA-transferase family III (CaiB/BaiF)"/>
    <property type="match status" value="1"/>
</dbReference>
<evidence type="ECO:0000313" key="3">
    <source>
        <dbReference type="Proteomes" id="UP000529637"/>
    </source>
</evidence>
<dbReference type="InterPro" id="IPR044855">
    <property type="entry name" value="CoA-Trfase_III_dom3_sf"/>
</dbReference>
<dbReference type="Gene3D" id="3.30.1540.10">
    <property type="entry name" value="formyl-coa transferase, domain 3"/>
    <property type="match status" value="1"/>
</dbReference>
<dbReference type="InterPro" id="IPR003673">
    <property type="entry name" value="CoA-Trfase_fam_III"/>
</dbReference>
<protein>
    <submittedName>
        <fullName evidence="2">CoA transferase</fullName>
    </submittedName>
</protein>